<dbReference type="InterPro" id="IPR044068">
    <property type="entry name" value="CB"/>
</dbReference>
<dbReference type="InterPro" id="IPR013762">
    <property type="entry name" value="Integrase-like_cat_sf"/>
</dbReference>
<evidence type="ECO:0000259" key="6">
    <source>
        <dbReference type="PROSITE" id="PS51900"/>
    </source>
</evidence>
<feature type="domain" description="Tyr recombinase" evidence="5">
    <location>
        <begin position="167"/>
        <end position="361"/>
    </location>
</feature>
<dbReference type="GO" id="GO:0003677">
    <property type="term" value="F:DNA binding"/>
    <property type="evidence" value="ECO:0007669"/>
    <property type="project" value="UniProtKB-UniRule"/>
</dbReference>
<evidence type="ECO:0000256" key="4">
    <source>
        <dbReference type="PROSITE-ProRule" id="PRU01248"/>
    </source>
</evidence>
<dbReference type="PANTHER" id="PTHR30349">
    <property type="entry name" value="PHAGE INTEGRASE-RELATED"/>
    <property type="match status" value="1"/>
</dbReference>
<dbReference type="AlphaFoldDB" id="A0A318KF09"/>
<feature type="domain" description="Core-binding (CB)" evidence="6">
    <location>
        <begin position="63"/>
        <end position="143"/>
    </location>
</feature>
<gene>
    <name evidence="8" type="ORF">DES51_1171</name>
    <name evidence="7" type="ORF">MQE39_17165</name>
</gene>
<keyword evidence="3" id="KW-0233">DNA recombination</keyword>
<dbReference type="PROSITE" id="PS51898">
    <property type="entry name" value="TYR_RECOMBINASE"/>
    <property type="match status" value="1"/>
</dbReference>
<dbReference type="Pfam" id="PF00589">
    <property type="entry name" value="Phage_integrase"/>
    <property type="match status" value="1"/>
</dbReference>
<keyword evidence="9" id="KW-1185">Reference proteome</keyword>
<dbReference type="InterPro" id="IPR002104">
    <property type="entry name" value="Integrase_catalytic"/>
</dbReference>
<dbReference type="SUPFAM" id="SSF56349">
    <property type="entry name" value="DNA breaking-rejoining enzymes"/>
    <property type="match status" value="1"/>
</dbReference>
<sequence length="368" mass="43009">MSVYQRDNKFYYKGKYTLPDGRSVFYNRLAKGCTCLEDARILEKNFIMKKELERYEVRTGSTVTFGKLCEIYFEDRRNVRKSTTIQNDKFGLTKLVRLRPVCLCDIKPATIQVILDEMEKNGASTSYVNKIRSLAHKILAYAVREDLLESNPVDKVAKLVRPDELEEEIHFWTYDEFSAFIENVDQNKHNRYYCFYNFQYFMGCRKGESLALNWNDINFDNNTVKINKTIAQQLKGIPYKLTPPKTKNSIRTIKMPDMLIKIMRDRYARVSQEENFSRTNFVFGDEQPLGIKYIGVLFKQYAEFAGVPVIRIHDLRHSHASFLINKGANIKAIASRLGDNVETVLGVYTHLFFETEDELVKIINENCY</sequence>
<comment type="similarity">
    <text evidence="1">Belongs to the 'phage' integrase family.</text>
</comment>
<comment type="caution">
    <text evidence="8">The sequence shown here is derived from an EMBL/GenBank/DDBJ whole genome shotgun (WGS) entry which is preliminary data.</text>
</comment>
<evidence type="ECO:0000256" key="2">
    <source>
        <dbReference type="ARBA" id="ARBA00023125"/>
    </source>
</evidence>
<name>A0A318KF09_9FIRM</name>
<dbReference type="Gene3D" id="1.10.150.130">
    <property type="match status" value="1"/>
</dbReference>
<evidence type="ECO:0000313" key="9">
    <source>
        <dbReference type="Proteomes" id="UP000247612"/>
    </source>
</evidence>
<evidence type="ECO:0000256" key="3">
    <source>
        <dbReference type="ARBA" id="ARBA00023172"/>
    </source>
</evidence>
<dbReference type="InterPro" id="IPR050090">
    <property type="entry name" value="Tyrosine_recombinase_XerCD"/>
</dbReference>
<dbReference type="InterPro" id="IPR011010">
    <property type="entry name" value="DNA_brk_join_enz"/>
</dbReference>
<dbReference type="Proteomes" id="UP001276902">
    <property type="component" value="Unassembled WGS sequence"/>
</dbReference>
<dbReference type="PANTHER" id="PTHR30349:SF64">
    <property type="entry name" value="PROPHAGE INTEGRASE INTD-RELATED"/>
    <property type="match status" value="1"/>
</dbReference>
<reference evidence="8 9" key="1">
    <citation type="submission" date="2018-05" db="EMBL/GenBank/DDBJ databases">
        <title>Genomic Encyclopedia of Type Strains, Phase IV (KMG-IV): sequencing the most valuable type-strain genomes for metagenomic binning, comparative biology and taxonomic classification.</title>
        <authorList>
            <person name="Goeker M."/>
        </authorList>
    </citation>
    <scope>NUCLEOTIDE SEQUENCE [LARGE SCALE GENOMIC DNA]</scope>
    <source>
        <strain evidence="8 9">JC118</strain>
    </source>
</reference>
<dbReference type="CDD" id="cd01189">
    <property type="entry name" value="INT_ICEBs1_C_like"/>
    <property type="match status" value="1"/>
</dbReference>
<dbReference type="GO" id="GO:0015074">
    <property type="term" value="P:DNA integration"/>
    <property type="evidence" value="ECO:0007669"/>
    <property type="project" value="InterPro"/>
</dbReference>
<dbReference type="EMBL" id="QJKH01000017">
    <property type="protein sequence ID" value="PXX75818.1"/>
    <property type="molecule type" value="Genomic_DNA"/>
</dbReference>
<dbReference type="InterPro" id="IPR010998">
    <property type="entry name" value="Integrase_recombinase_N"/>
</dbReference>
<dbReference type="OrthoDB" id="9803188at2"/>
<reference evidence="7" key="2">
    <citation type="submission" date="2022-03" db="EMBL/GenBank/DDBJ databases">
        <title>First case of bacteraemia caused by Dielma fastidiosa in a patient hospitalised with diverticulitis.</title>
        <authorList>
            <person name="Forman-Ankjaer B."/>
            <person name="Hvid-Jensen F."/>
            <person name="Kobel C.M."/>
            <person name="Greve T."/>
        </authorList>
    </citation>
    <scope>NUCLEOTIDE SEQUENCE</scope>
    <source>
        <strain evidence="7">AUH_DF_2021</strain>
    </source>
</reference>
<dbReference type="GO" id="GO:0006310">
    <property type="term" value="P:DNA recombination"/>
    <property type="evidence" value="ECO:0007669"/>
    <property type="project" value="UniProtKB-KW"/>
</dbReference>
<evidence type="ECO:0000259" key="5">
    <source>
        <dbReference type="PROSITE" id="PS51898"/>
    </source>
</evidence>
<evidence type="ECO:0000256" key="1">
    <source>
        <dbReference type="ARBA" id="ARBA00008857"/>
    </source>
</evidence>
<evidence type="ECO:0000313" key="8">
    <source>
        <dbReference type="EMBL" id="PXX75818.1"/>
    </source>
</evidence>
<accession>A0A318KF09</accession>
<keyword evidence="2 4" id="KW-0238">DNA-binding</keyword>
<dbReference type="Proteomes" id="UP000247612">
    <property type="component" value="Unassembled WGS sequence"/>
</dbReference>
<proteinExistence type="inferred from homology"/>
<dbReference type="RefSeq" id="WP_022937370.1">
    <property type="nucleotide sequence ID" value="NZ_CABKRQ010000002.1"/>
</dbReference>
<evidence type="ECO:0000313" key="7">
    <source>
        <dbReference type="EMBL" id="MDY5169851.1"/>
    </source>
</evidence>
<protein>
    <submittedName>
        <fullName evidence="7">Site-specific integrase</fullName>
    </submittedName>
    <submittedName>
        <fullName evidence="8">Site-specific recombinase XerD</fullName>
    </submittedName>
</protein>
<dbReference type="STRING" id="1034346.GCA_000313565_01056"/>
<dbReference type="PROSITE" id="PS51900">
    <property type="entry name" value="CB"/>
    <property type="match status" value="1"/>
</dbReference>
<organism evidence="8 9">
    <name type="scientific">Dielma fastidiosa</name>
    <dbReference type="NCBI Taxonomy" id="1034346"/>
    <lineage>
        <taxon>Bacteria</taxon>
        <taxon>Bacillati</taxon>
        <taxon>Bacillota</taxon>
        <taxon>Erysipelotrichia</taxon>
        <taxon>Erysipelotrichales</taxon>
        <taxon>Erysipelotrichaceae</taxon>
        <taxon>Dielma</taxon>
    </lineage>
</organism>
<dbReference type="EMBL" id="JALDAW010000023">
    <property type="protein sequence ID" value="MDY5169851.1"/>
    <property type="molecule type" value="Genomic_DNA"/>
</dbReference>
<dbReference type="Gene3D" id="1.10.443.10">
    <property type="entry name" value="Intergrase catalytic core"/>
    <property type="match status" value="1"/>
</dbReference>
<dbReference type="GeneID" id="94440547"/>